<organism evidence="1">
    <name type="scientific">Siphoviridae sp. ctSqC25</name>
    <dbReference type="NCBI Taxonomy" id="2823582"/>
    <lineage>
        <taxon>Viruses</taxon>
        <taxon>Duplodnaviria</taxon>
        <taxon>Heunggongvirae</taxon>
        <taxon>Uroviricota</taxon>
        <taxon>Caudoviricetes</taxon>
    </lineage>
</organism>
<protein>
    <submittedName>
        <fullName evidence="1">Uncharacterized protein</fullName>
    </submittedName>
</protein>
<accession>A0A8S5L655</accession>
<proteinExistence type="predicted"/>
<evidence type="ECO:0000313" key="1">
    <source>
        <dbReference type="EMBL" id="DAD65265.1"/>
    </source>
</evidence>
<name>A0A8S5L655_9CAUD</name>
<reference evidence="1" key="1">
    <citation type="journal article" date="2021" name="Proc. Natl. Acad. Sci. U.S.A.">
        <title>A Catalog of Tens of Thousands of Viruses from Human Metagenomes Reveals Hidden Associations with Chronic Diseases.</title>
        <authorList>
            <person name="Tisza M.J."/>
            <person name="Buck C.B."/>
        </authorList>
    </citation>
    <scope>NUCLEOTIDE SEQUENCE</scope>
    <source>
        <strain evidence="1">CtSqC25</strain>
    </source>
</reference>
<dbReference type="EMBL" id="BK014639">
    <property type="protein sequence ID" value="DAD65265.1"/>
    <property type="molecule type" value="Genomic_DNA"/>
</dbReference>
<sequence length="47" mass="5629">MCIAFQDFYFLPSYIPTNLFFNFTKIMIINLLTKLNHSNISIYYSNI</sequence>